<dbReference type="AlphaFoldDB" id="A0A9X3TT09"/>
<evidence type="ECO:0000313" key="2">
    <source>
        <dbReference type="Proteomes" id="UP001151071"/>
    </source>
</evidence>
<dbReference type="RefSeq" id="WP_271140810.1">
    <property type="nucleotide sequence ID" value="NZ_JAPYYP010000033.1"/>
</dbReference>
<evidence type="ECO:0000313" key="1">
    <source>
        <dbReference type="EMBL" id="MDA5110526.1"/>
    </source>
</evidence>
<reference evidence="1" key="1">
    <citation type="submission" date="2022-12" db="EMBL/GenBank/DDBJ databases">
        <title>Draft genome sequence of the thermophilic strain Brevibacillus thermoruber HT42, isolated from Los Humeros, Puebla, Mexico, with biotechnological potential.</title>
        <authorList>
            <person name="Lara Sanchez J."/>
            <person name="Solis Palacios R."/>
            <person name="Bustos Baena A.S."/>
            <person name="Ruz Baez A.E."/>
            <person name="Espinosa Luna G."/>
            <person name="Oliart Ros R.M."/>
        </authorList>
    </citation>
    <scope>NUCLEOTIDE SEQUENCE</scope>
    <source>
        <strain evidence="1">HT42</strain>
    </source>
</reference>
<dbReference type="Proteomes" id="UP001151071">
    <property type="component" value="Unassembled WGS sequence"/>
</dbReference>
<accession>A0A9X3TT09</accession>
<organism evidence="1 2">
    <name type="scientific">Brevibacillus thermoruber</name>
    <dbReference type="NCBI Taxonomy" id="33942"/>
    <lineage>
        <taxon>Bacteria</taxon>
        <taxon>Bacillati</taxon>
        <taxon>Bacillota</taxon>
        <taxon>Bacilli</taxon>
        <taxon>Bacillales</taxon>
        <taxon>Paenibacillaceae</taxon>
        <taxon>Brevibacillus</taxon>
    </lineage>
</organism>
<name>A0A9X3TT09_9BACL</name>
<proteinExistence type="predicted"/>
<keyword evidence="2" id="KW-1185">Reference proteome</keyword>
<comment type="caution">
    <text evidence="1">The sequence shown here is derived from an EMBL/GenBank/DDBJ whole genome shotgun (WGS) entry which is preliminary data.</text>
</comment>
<dbReference type="EMBL" id="JAPYYP010000033">
    <property type="protein sequence ID" value="MDA5110526.1"/>
    <property type="molecule type" value="Genomic_DNA"/>
</dbReference>
<dbReference type="Pfam" id="PF26325">
    <property type="entry name" value="YhjD"/>
    <property type="match status" value="1"/>
</dbReference>
<sequence length="96" mass="11069">MNPQELVLSWLLWHQVVKYIQHDLPLMESSDTRFPTVYAGFLRLLGKEAYAKEQEAAKELRRAGITILGEKIDSGEHFVMWRHGGQTNCHNLCMNA</sequence>
<protein>
    <submittedName>
        <fullName evidence="1">Uncharacterized protein</fullName>
    </submittedName>
</protein>
<dbReference type="InterPro" id="IPR058600">
    <property type="entry name" value="YhjD-like"/>
</dbReference>
<gene>
    <name evidence="1" type="ORF">O3V59_19495</name>
</gene>